<dbReference type="FunFam" id="2.60.40.10:FF:000757">
    <property type="entry name" value="Beta-glucosidase G"/>
    <property type="match status" value="1"/>
</dbReference>
<evidence type="ECO:0000256" key="9">
    <source>
        <dbReference type="ARBA" id="ARBA00023001"/>
    </source>
</evidence>
<dbReference type="EMBL" id="CP099421">
    <property type="protein sequence ID" value="USW52149.1"/>
    <property type="molecule type" value="Genomic_DNA"/>
</dbReference>
<dbReference type="InterPro" id="IPR050288">
    <property type="entry name" value="Cellulose_deg_GH3"/>
</dbReference>
<keyword evidence="13" id="KW-0624">Polysaccharide degradation</keyword>
<feature type="region of interest" description="Disordered" evidence="19">
    <location>
        <begin position="20"/>
        <end position="43"/>
    </location>
</feature>
<evidence type="ECO:0000256" key="18">
    <source>
        <dbReference type="ARBA" id="ARBA00041808"/>
    </source>
</evidence>
<evidence type="ECO:0000256" key="7">
    <source>
        <dbReference type="ARBA" id="ARBA00022729"/>
    </source>
</evidence>
<comment type="catalytic activity">
    <reaction evidence="1">
        <text>Hydrolysis of terminal, non-reducing beta-D-glucosyl residues with release of beta-D-glucose.</text>
        <dbReference type="EC" id="3.2.1.21"/>
    </reaction>
</comment>
<dbReference type="FunFam" id="3.20.20.300:FF:000002">
    <property type="entry name" value="Probable beta-glucosidase"/>
    <property type="match status" value="1"/>
</dbReference>
<accession>A0A9Q9APN2</accession>
<evidence type="ECO:0000256" key="4">
    <source>
        <dbReference type="ARBA" id="ARBA00005336"/>
    </source>
</evidence>
<comment type="similarity">
    <text evidence="4">Belongs to the glycosyl hydrolase 3 family.</text>
</comment>
<comment type="pathway">
    <text evidence="3">Glycan metabolism; cellulose degradation.</text>
</comment>
<dbReference type="Gene3D" id="2.60.40.10">
    <property type="entry name" value="Immunoglobulins"/>
    <property type="match status" value="1"/>
</dbReference>
<evidence type="ECO:0000256" key="8">
    <source>
        <dbReference type="ARBA" id="ARBA00022801"/>
    </source>
</evidence>
<dbReference type="Pfam" id="PF00933">
    <property type="entry name" value="Glyco_hydro_3"/>
    <property type="match status" value="1"/>
</dbReference>
<organism evidence="22 23">
    <name type="scientific">Septoria linicola</name>
    <dbReference type="NCBI Taxonomy" id="215465"/>
    <lineage>
        <taxon>Eukaryota</taxon>
        <taxon>Fungi</taxon>
        <taxon>Dikarya</taxon>
        <taxon>Ascomycota</taxon>
        <taxon>Pezizomycotina</taxon>
        <taxon>Dothideomycetes</taxon>
        <taxon>Dothideomycetidae</taxon>
        <taxon>Mycosphaerellales</taxon>
        <taxon>Mycosphaerellaceae</taxon>
        <taxon>Septoria</taxon>
    </lineage>
</organism>
<dbReference type="Pfam" id="PF14310">
    <property type="entry name" value="Fn3-like"/>
    <property type="match status" value="1"/>
</dbReference>
<evidence type="ECO:0000256" key="3">
    <source>
        <dbReference type="ARBA" id="ARBA00004987"/>
    </source>
</evidence>
<evidence type="ECO:0000256" key="2">
    <source>
        <dbReference type="ARBA" id="ARBA00004613"/>
    </source>
</evidence>
<dbReference type="AlphaFoldDB" id="A0A9Q9APN2"/>
<keyword evidence="7 20" id="KW-0732">Signal</keyword>
<feature type="signal peptide" evidence="20">
    <location>
        <begin position="1"/>
        <end position="19"/>
    </location>
</feature>
<keyword evidence="9" id="KW-0136">Cellulose degradation</keyword>
<dbReference type="SMART" id="SM01217">
    <property type="entry name" value="Fn3_like"/>
    <property type="match status" value="1"/>
</dbReference>
<evidence type="ECO:0000256" key="19">
    <source>
        <dbReference type="SAM" id="MobiDB-lite"/>
    </source>
</evidence>
<dbReference type="OrthoDB" id="416222at2759"/>
<comment type="subcellular location">
    <subcellularLocation>
        <location evidence="2">Secreted</location>
    </subcellularLocation>
</comment>
<dbReference type="PANTHER" id="PTHR42715:SF12">
    <property type="entry name" value="BETA-GLUCOSIDASE G-RELATED"/>
    <property type="match status" value="1"/>
</dbReference>
<evidence type="ECO:0000256" key="16">
    <source>
        <dbReference type="ARBA" id="ARBA00041276"/>
    </source>
</evidence>
<evidence type="ECO:0000256" key="1">
    <source>
        <dbReference type="ARBA" id="ARBA00000448"/>
    </source>
</evidence>
<dbReference type="InterPro" id="IPR036881">
    <property type="entry name" value="Glyco_hydro_3_C_sf"/>
</dbReference>
<dbReference type="GO" id="GO:0030245">
    <property type="term" value="P:cellulose catabolic process"/>
    <property type="evidence" value="ECO:0007669"/>
    <property type="project" value="UniProtKB-KW"/>
</dbReference>
<keyword evidence="23" id="KW-1185">Reference proteome</keyword>
<protein>
    <recommendedName>
        <fullName evidence="15">Probable beta-glucosidase G</fullName>
        <ecNumber evidence="5">3.2.1.21</ecNumber>
    </recommendedName>
    <alternativeName>
        <fullName evidence="16">Beta-D-glucoside glucohydrolase G</fullName>
    </alternativeName>
    <alternativeName>
        <fullName evidence="17">Cellobiase G</fullName>
    </alternativeName>
    <alternativeName>
        <fullName evidence="18">Gentiobiase G</fullName>
    </alternativeName>
</protein>
<dbReference type="GO" id="GO:0008422">
    <property type="term" value="F:beta-glucosidase activity"/>
    <property type="evidence" value="ECO:0007669"/>
    <property type="project" value="UniProtKB-EC"/>
</dbReference>
<evidence type="ECO:0000256" key="12">
    <source>
        <dbReference type="ARBA" id="ARBA00023295"/>
    </source>
</evidence>
<dbReference type="SUPFAM" id="SSF51445">
    <property type="entry name" value="(Trans)glycosidases"/>
    <property type="match status" value="1"/>
</dbReference>
<evidence type="ECO:0000313" key="23">
    <source>
        <dbReference type="Proteomes" id="UP001056384"/>
    </source>
</evidence>
<dbReference type="Proteomes" id="UP001056384">
    <property type="component" value="Chromosome 4"/>
</dbReference>
<evidence type="ECO:0000256" key="14">
    <source>
        <dbReference type="ARBA" id="ARBA00024983"/>
    </source>
</evidence>
<evidence type="ECO:0000256" key="11">
    <source>
        <dbReference type="ARBA" id="ARBA00023277"/>
    </source>
</evidence>
<evidence type="ECO:0000256" key="20">
    <source>
        <dbReference type="SAM" id="SignalP"/>
    </source>
</evidence>
<dbReference type="InterPro" id="IPR002772">
    <property type="entry name" value="Glyco_hydro_3_C"/>
</dbReference>
<dbReference type="Gene3D" id="3.20.20.300">
    <property type="entry name" value="Glycoside hydrolase, family 3, N-terminal domain"/>
    <property type="match status" value="1"/>
</dbReference>
<dbReference type="InterPro" id="IPR013783">
    <property type="entry name" value="Ig-like_fold"/>
</dbReference>
<dbReference type="PANTHER" id="PTHR42715">
    <property type="entry name" value="BETA-GLUCOSIDASE"/>
    <property type="match status" value="1"/>
</dbReference>
<feature type="compositionally biased region" description="Polar residues" evidence="19">
    <location>
        <begin position="20"/>
        <end position="29"/>
    </location>
</feature>
<name>A0A9Q9APN2_9PEZI</name>
<dbReference type="InterPro" id="IPR001764">
    <property type="entry name" value="Glyco_hydro_3_N"/>
</dbReference>
<dbReference type="Pfam" id="PF01915">
    <property type="entry name" value="Glyco_hydro_3_C"/>
    <property type="match status" value="1"/>
</dbReference>
<comment type="function">
    <text evidence="14">Beta-glucosidases are one of a number of cellulolytic enzymes involved in the degradation of cellulosic biomass. Catalyzes the last step releasing glucose from the inhibitory cellobiose.</text>
</comment>
<feature type="domain" description="Fibronectin type III-like" evidence="21">
    <location>
        <begin position="718"/>
        <end position="790"/>
    </location>
</feature>
<evidence type="ECO:0000256" key="6">
    <source>
        <dbReference type="ARBA" id="ARBA00022525"/>
    </source>
</evidence>
<keyword evidence="11" id="KW-0119">Carbohydrate metabolism</keyword>
<evidence type="ECO:0000256" key="17">
    <source>
        <dbReference type="ARBA" id="ARBA00041601"/>
    </source>
</evidence>
<keyword evidence="10" id="KW-0325">Glycoprotein</keyword>
<evidence type="ECO:0000259" key="21">
    <source>
        <dbReference type="SMART" id="SM01217"/>
    </source>
</evidence>
<sequence length="812" mass="87796">MVRSTTAAAFLASIALAQGQNETSPSGPTWNHEDFTSSPPVYPSPNTPAIGWEAALEKAKAFVSQLTTEEKSLLVTGTEGPCVGNIAPIPRLNFTGLCLQDGPLAIRQATYASVFPAGLTVAASWDRDLAYTRGQQIADEYKAKGSHVILGPVAGPLGRSGLGGRNWEGFSPDPYLTGEFMRETITGHQDQGVQACAKHFIGNEQETQRNPSQSPNNQTIEAVSTNIDDRTLHELYLWPFYDAVHAGAASMMCSYQRLNGSYACQNSKVLNGVLKEELGFQGYVVSDWLATHAGYHAADAGLDMNMPGGIAFQTSEPSFWGANLTTSVNNGSFTVERLDDMARRIMLPYFHLGQDQNFPAIDASTPSTQRSWNTSTYRYNFTYGEENVDVRGDHKKLIRELGSAGTVLLKNTNNALPLKEPKNIGVFGNDAGDISDGLYFANLVSNTGFEFGVLPVAGGSGTGRLTYTVTPLEAIKARAGEDALIQYVLNNTQLAVDDGFSRVLPSPPDVCLVFLKTWASEGFDRTSLLVDFNGTGVVDAVAAQCSNTVVITHSAGLNVLPFADHPNVTAILAAHLPGQEAGNSIVDVLWGDYNPSGKLPYTIAKGINDYDFVPIVNSTELLETEDPNAWQDDFEERLLIDYHHFDQYNLSVQYEFGFGLSYTTFNVSGAEVKKLVDGEISALPADEKIVPGGNPALWEKIYSVTTSVSNTGDLAGATVPQLYLGLPQVANSAVTPPRVLRGFEKITLQPGETKDVTFELTRRDISHWDVNTQQWTISADKIGVEVGLSSRDIAATASFTPIAASGYRPRRV</sequence>
<evidence type="ECO:0000256" key="15">
    <source>
        <dbReference type="ARBA" id="ARBA00039579"/>
    </source>
</evidence>
<dbReference type="GO" id="GO:0005576">
    <property type="term" value="C:extracellular region"/>
    <property type="evidence" value="ECO:0007669"/>
    <property type="project" value="UniProtKB-SubCell"/>
</dbReference>
<dbReference type="Gene3D" id="3.40.50.1700">
    <property type="entry name" value="Glycoside hydrolase family 3 C-terminal domain"/>
    <property type="match status" value="1"/>
</dbReference>
<keyword evidence="8 22" id="KW-0378">Hydrolase</keyword>
<dbReference type="InterPro" id="IPR036962">
    <property type="entry name" value="Glyco_hydro_3_N_sf"/>
</dbReference>
<evidence type="ECO:0000256" key="5">
    <source>
        <dbReference type="ARBA" id="ARBA00012744"/>
    </source>
</evidence>
<evidence type="ECO:0000313" key="22">
    <source>
        <dbReference type="EMBL" id="USW52149.1"/>
    </source>
</evidence>
<evidence type="ECO:0000256" key="10">
    <source>
        <dbReference type="ARBA" id="ARBA00023180"/>
    </source>
</evidence>
<keyword evidence="6" id="KW-0964">Secreted</keyword>
<dbReference type="SUPFAM" id="SSF52279">
    <property type="entry name" value="Beta-D-glucan exohydrolase, C-terminal domain"/>
    <property type="match status" value="1"/>
</dbReference>
<feature type="chain" id="PRO_5040501474" description="Probable beta-glucosidase G" evidence="20">
    <location>
        <begin position="20"/>
        <end position="812"/>
    </location>
</feature>
<dbReference type="InterPro" id="IPR026891">
    <property type="entry name" value="Fn3-like"/>
</dbReference>
<evidence type="ECO:0000256" key="13">
    <source>
        <dbReference type="ARBA" id="ARBA00023326"/>
    </source>
</evidence>
<dbReference type="EC" id="3.2.1.21" evidence="5"/>
<reference evidence="22" key="1">
    <citation type="submission" date="2022-06" db="EMBL/GenBank/DDBJ databases">
        <title>Complete genome sequences of two strains of the flax pathogen Septoria linicola.</title>
        <authorList>
            <person name="Lapalu N."/>
            <person name="Simon A."/>
            <person name="Demenou B."/>
            <person name="Paumier D."/>
            <person name="Guillot M.-P."/>
            <person name="Gout L."/>
            <person name="Valade R."/>
        </authorList>
    </citation>
    <scope>NUCLEOTIDE SEQUENCE</scope>
    <source>
        <strain evidence="22">SE15195</strain>
    </source>
</reference>
<keyword evidence="12" id="KW-0326">Glycosidase</keyword>
<dbReference type="InterPro" id="IPR017853">
    <property type="entry name" value="GH"/>
</dbReference>
<dbReference type="PRINTS" id="PR00133">
    <property type="entry name" value="GLHYDRLASE3"/>
</dbReference>
<proteinExistence type="inferred from homology"/>
<gene>
    <name evidence="22" type="ORF">Slin15195_G054680</name>
</gene>